<dbReference type="InterPro" id="IPR021109">
    <property type="entry name" value="Peptidase_aspartic_dom_sf"/>
</dbReference>
<evidence type="ECO:0000256" key="7">
    <source>
        <dbReference type="ARBA" id="ARBA00022670"/>
    </source>
</evidence>
<sequence>MRLTFVNDMGQSFVIEIDPQMSLEDIMALLEAESGIPANEQSISWDGHDLNRPKATMAELGVGDDAVLVLRRKITVAGRSLEQDAEMMRLQILGDPELMRQLRESQPEIAEAAANNPRRFEELLRQTRQRQTEAELDQQREIERLNADPFDVEAQQKIEEAIRQQAVMENMAHALEFQPESFGRVTMLYIPVEVNGTAIKAFVDSGAQQTIMSPECAERCGIMRLLDRRFAGVARGVGTANILGRVHSAQLKLSDLYLPCAFTVMEGRDVDLLFGLDMLKAHQACIDLEKNVLRIRGREVRFLAEHELPAQARVFENPENLPPGMATSTAGPSPGPSPGPSSANPRQQHFPGSGQTLGPSPASARPTPGRTTSNHPESSIQTLMGLGATREDAIQALDAMGGNVDYAASMLFQF</sequence>
<reference evidence="13" key="1">
    <citation type="submission" date="2016-06" db="EMBL/GenBank/DDBJ databases">
        <title>Draft Genome sequence of the fungus Inonotus baumii.</title>
        <authorList>
            <person name="Zhu H."/>
            <person name="Lin W."/>
        </authorList>
    </citation>
    <scope>NUCLEOTIDE SEQUENCE</scope>
    <source>
        <strain evidence="13">821</strain>
    </source>
</reference>
<evidence type="ECO:0000313" key="14">
    <source>
        <dbReference type="Proteomes" id="UP000757232"/>
    </source>
</evidence>
<dbReference type="Pfam" id="PF00627">
    <property type="entry name" value="UBA"/>
    <property type="match status" value="1"/>
</dbReference>
<dbReference type="CDD" id="cd14310">
    <property type="entry name" value="UBA_cnDdi1_like"/>
    <property type="match status" value="1"/>
</dbReference>
<evidence type="ECO:0000256" key="2">
    <source>
        <dbReference type="ARBA" id="ARBA00004496"/>
    </source>
</evidence>
<dbReference type="Pfam" id="PF09668">
    <property type="entry name" value="Asp_protease"/>
    <property type="match status" value="1"/>
</dbReference>
<dbReference type="Gene3D" id="2.40.70.10">
    <property type="entry name" value="Acid Proteases"/>
    <property type="match status" value="1"/>
</dbReference>
<dbReference type="Pfam" id="PF00240">
    <property type="entry name" value="ubiquitin"/>
    <property type="match status" value="1"/>
</dbReference>
<comment type="similarity">
    <text evidence="3">Belongs to the DDI1 family.</text>
</comment>
<dbReference type="AlphaFoldDB" id="A0A9Q5HX69"/>
<keyword evidence="14" id="KW-1185">Reference proteome</keyword>
<dbReference type="EMBL" id="LNZH02000191">
    <property type="protein sequence ID" value="OCB87515.1"/>
    <property type="molecule type" value="Genomic_DNA"/>
</dbReference>
<gene>
    <name evidence="13" type="ORF">A7U60_g5420</name>
</gene>
<evidence type="ECO:0000256" key="10">
    <source>
        <dbReference type="SAM" id="MobiDB-lite"/>
    </source>
</evidence>
<dbReference type="PANTHER" id="PTHR12917:SF1">
    <property type="entry name" value="AT13091P"/>
    <property type="match status" value="1"/>
</dbReference>
<name>A0A9Q5HX69_SANBA</name>
<keyword evidence="7" id="KW-0645">Protease</keyword>
<dbReference type="OrthoDB" id="1047367at2759"/>
<dbReference type="SMART" id="SM00213">
    <property type="entry name" value="UBQ"/>
    <property type="match status" value="1"/>
</dbReference>
<dbReference type="SMART" id="SM00165">
    <property type="entry name" value="UBA"/>
    <property type="match status" value="1"/>
</dbReference>
<dbReference type="Gene3D" id="1.10.8.10">
    <property type="entry name" value="DNA helicase RuvA subunit, C-terminal domain"/>
    <property type="match status" value="1"/>
</dbReference>
<comment type="subunit">
    <text evidence="4">Binds ubiquitin and polyubiquitinated proteins.</text>
</comment>
<evidence type="ECO:0000256" key="8">
    <source>
        <dbReference type="ARBA" id="ARBA00022750"/>
    </source>
</evidence>
<dbReference type="InterPro" id="IPR009060">
    <property type="entry name" value="UBA-like_sf"/>
</dbReference>
<dbReference type="Proteomes" id="UP000757232">
    <property type="component" value="Unassembled WGS sequence"/>
</dbReference>
<dbReference type="PROSITE" id="PS50030">
    <property type="entry name" value="UBA"/>
    <property type="match status" value="1"/>
</dbReference>
<organism evidence="13 14">
    <name type="scientific">Sanghuangporus baumii</name>
    <name type="common">Phellinus baumii</name>
    <dbReference type="NCBI Taxonomy" id="108892"/>
    <lineage>
        <taxon>Eukaryota</taxon>
        <taxon>Fungi</taxon>
        <taxon>Dikarya</taxon>
        <taxon>Basidiomycota</taxon>
        <taxon>Agaricomycotina</taxon>
        <taxon>Agaricomycetes</taxon>
        <taxon>Hymenochaetales</taxon>
        <taxon>Hymenochaetaceae</taxon>
        <taxon>Sanghuangporus</taxon>
    </lineage>
</organism>
<evidence type="ECO:0000256" key="9">
    <source>
        <dbReference type="ARBA" id="ARBA00022801"/>
    </source>
</evidence>
<accession>A0A9Q5HX69</accession>
<feature type="compositionally biased region" description="Polar residues" evidence="10">
    <location>
        <begin position="369"/>
        <end position="378"/>
    </location>
</feature>
<protein>
    <recommendedName>
        <fullName evidence="5">DNA damage-inducible protein 1</fullName>
    </recommendedName>
</protein>
<dbReference type="InterPro" id="IPR033882">
    <property type="entry name" value="DDI1_N"/>
</dbReference>
<comment type="subcellular location">
    <subcellularLocation>
        <location evidence="2">Cytoplasm</location>
    </subcellularLocation>
</comment>
<evidence type="ECO:0000259" key="11">
    <source>
        <dbReference type="PROSITE" id="PS50030"/>
    </source>
</evidence>
<keyword evidence="8" id="KW-0064">Aspartyl protease</keyword>
<keyword evidence="9" id="KW-0378">Hydrolase</keyword>
<dbReference type="GO" id="GO:0006508">
    <property type="term" value="P:proteolysis"/>
    <property type="evidence" value="ECO:0007669"/>
    <property type="project" value="UniProtKB-KW"/>
</dbReference>
<dbReference type="Gene3D" id="3.10.20.90">
    <property type="entry name" value="Phosphatidylinositol 3-kinase Catalytic Subunit, Chain A, domain 1"/>
    <property type="match status" value="1"/>
</dbReference>
<evidence type="ECO:0000256" key="5">
    <source>
        <dbReference type="ARBA" id="ARBA00021491"/>
    </source>
</evidence>
<evidence type="ECO:0000259" key="12">
    <source>
        <dbReference type="PROSITE" id="PS50053"/>
    </source>
</evidence>
<dbReference type="SUPFAM" id="SSF46934">
    <property type="entry name" value="UBA-like"/>
    <property type="match status" value="1"/>
</dbReference>
<dbReference type="CDD" id="cd05479">
    <property type="entry name" value="RP_DDI"/>
    <property type="match status" value="1"/>
</dbReference>
<feature type="domain" description="UBA" evidence="11">
    <location>
        <begin position="374"/>
        <end position="414"/>
    </location>
</feature>
<dbReference type="GO" id="GO:0005737">
    <property type="term" value="C:cytoplasm"/>
    <property type="evidence" value="ECO:0007669"/>
    <property type="project" value="UniProtKB-SubCell"/>
</dbReference>
<comment type="caution">
    <text evidence="13">The sequence shown here is derived from an EMBL/GenBank/DDBJ whole genome shotgun (WGS) entry which is preliminary data.</text>
</comment>
<evidence type="ECO:0000313" key="13">
    <source>
        <dbReference type="EMBL" id="OCB87515.1"/>
    </source>
</evidence>
<feature type="region of interest" description="Disordered" evidence="10">
    <location>
        <begin position="313"/>
        <end position="378"/>
    </location>
</feature>
<evidence type="ECO:0000256" key="6">
    <source>
        <dbReference type="ARBA" id="ARBA00022490"/>
    </source>
</evidence>
<dbReference type="InterPro" id="IPR029071">
    <property type="entry name" value="Ubiquitin-like_domsf"/>
</dbReference>
<dbReference type="SUPFAM" id="SSF54236">
    <property type="entry name" value="Ubiquitin-like"/>
    <property type="match status" value="1"/>
</dbReference>
<dbReference type="PROSITE" id="PS50053">
    <property type="entry name" value="UBIQUITIN_2"/>
    <property type="match status" value="1"/>
</dbReference>
<evidence type="ECO:0000256" key="3">
    <source>
        <dbReference type="ARBA" id="ARBA00009136"/>
    </source>
</evidence>
<keyword evidence="6" id="KW-0963">Cytoplasm</keyword>
<dbReference type="GO" id="GO:0004190">
    <property type="term" value="F:aspartic-type endopeptidase activity"/>
    <property type="evidence" value="ECO:0007669"/>
    <property type="project" value="UniProtKB-KW"/>
</dbReference>
<feature type="domain" description="Ubiquitin-like" evidence="12">
    <location>
        <begin position="1"/>
        <end position="70"/>
    </location>
</feature>
<comment type="function">
    <text evidence="1">Probable aspartic protease. May be involved in the regulation of exocytosis. Acts as a linker between the 19S proteasome and polyubiquitinated proteins via UBA domain interactions with ubiquitin for their subsequent degradation. Required for S-phase checkpoint control.</text>
</comment>
<proteinExistence type="inferred from homology"/>
<dbReference type="SUPFAM" id="SSF50630">
    <property type="entry name" value="Acid proteases"/>
    <property type="match status" value="1"/>
</dbReference>
<evidence type="ECO:0000256" key="1">
    <source>
        <dbReference type="ARBA" id="ARBA00003231"/>
    </source>
</evidence>
<dbReference type="InterPro" id="IPR000626">
    <property type="entry name" value="Ubiquitin-like_dom"/>
</dbReference>
<evidence type="ECO:0000256" key="4">
    <source>
        <dbReference type="ARBA" id="ARBA00011128"/>
    </source>
</evidence>
<dbReference type="PANTHER" id="PTHR12917">
    <property type="entry name" value="ASPARTYL PROTEASE DDI-RELATED"/>
    <property type="match status" value="1"/>
</dbReference>
<dbReference type="InterPro" id="IPR015940">
    <property type="entry name" value="UBA"/>
</dbReference>
<dbReference type="CDD" id="cd01796">
    <property type="entry name" value="Ubl_Ddi1_like"/>
    <property type="match status" value="1"/>
</dbReference>
<dbReference type="InterPro" id="IPR019103">
    <property type="entry name" value="Peptidase_aspartic_DDI1-type"/>
</dbReference>